<sequence length="155" mass="16860">MSSAKQIGINALKANAALAPLAFLLGEWRTMGTHPGVPGQTLEGRTSFAWHEGGAFLIMRSEVDHPEFPDGVAIFSADRDAGSLAMNWFDERGVSRLYQVTAGDRSMRWHRDDPRLAQRATIVAGGDGDRLVSKGQMSLDGADWSVDLSQIFTRG</sequence>
<reference evidence="1" key="1">
    <citation type="submission" date="2020-01" db="EMBL/GenBank/DDBJ databases">
        <authorList>
            <person name="Rat A."/>
        </authorList>
    </citation>
    <scope>NUCLEOTIDE SEQUENCE</scope>
    <source>
        <strain evidence="1">LMG 28251</strain>
    </source>
</reference>
<evidence type="ECO:0000313" key="1">
    <source>
        <dbReference type="EMBL" id="MBR0656014.1"/>
    </source>
</evidence>
<protein>
    <recommendedName>
        <fullName evidence="3">THAP4-like heme-binding beta-barrel domain-containing protein</fullName>
    </recommendedName>
</protein>
<evidence type="ECO:0000313" key="2">
    <source>
        <dbReference type="Proteomes" id="UP001196068"/>
    </source>
</evidence>
<organism evidence="1 2">
    <name type="scientific">Plastoroseomonas arctica</name>
    <dbReference type="NCBI Taxonomy" id="1509237"/>
    <lineage>
        <taxon>Bacteria</taxon>
        <taxon>Pseudomonadati</taxon>
        <taxon>Pseudomonadota</taxon>
        <taxon>Alphaproteobacteria</taxon>
        <taxon>Acetobacterales</taxon>
        <taxon>Acetobacteraceae</taxon>
        <taxon>Plastoroseomonas</taxon>
    </lineage>
</organism>
<reference evidence="1" key="2">
    <citation type="journal article" date="2021" name="Syst. Appl. Microbiol.">
        <title>Roseomonas hellenica sp. nov., isolated from roots of wild-growing Alkanna tinctoria.</title>
        <authorList>
            <person name="Rat A."/>
            <person name="Naranjo H.D."/>
            <person name="Lebbe L."/>
            <person name="Cnockaert M."/>
            <person name="Krigas N."/>
            <person name="Grigoriadou K."/>
            <person name="Maloupa E."/>
            <person name="Willems A."/>
        </authorList>
    </citation>
    <scope>NUCLEOTIDE SEQUENCE</scope>
    <source>
        <strain evidence="1">LMG 28251</strain>
    </source>
</reference>
<keyword evidence="2" id="KW-1185">Reference proteome</keyword>
<evidence type="ECO:0008006" key="3">
    <source>
        <dbReference type="Google" id="ProtNLM"/>
    </source>
</evidence>
<gene>
    <name evidence="1" type="ORF">GXW79_13105</name>
</gene>
<comment type="caution">
    <text evidence="1">The sequence shown here is derived from an EMBL/GenBank/DDBJ whole genome shotgun (WGS) entry which is preliminary data.</text>
</comment>
<accession>A0AAF1JXC2</accession>
<dbReference type="EMBL" id="JAAEDH010000014">
    <property type="protein sequence ID" value="MBR0656014.1"/>
    <property type="molecule type" value="Genomic_DNA"/>
</dbReference>
<dbReference type="AlphaFoldDB" id="A0AAF1JXC2"/>
<proteinExistence type="predicted"/>
<dbReference type="Proteomes" id="UP001196068">
    <property type="component" value="Unassembled WGS sequence"/>
</dbReference>
<name>A0AAF1JXC2_9PROT</name>